<keyword evidence="1" id="KW-0223">Dioxygenase</keyword>
<dbReference type="SUPFAM" id="SSF51197">
    <property type="entry name" value="Clavaminate synthase-like"/>
    <property type="match status" value="1"/>
</dbReference>
<protein>
    <submittedName>
        <fullName evidence="1">Phytanoyl-CoA dioxygenase family protein</fullName>
    </submittedName>
</protein>
<name>A0A6B1DTM6_9CHLR</name>
<keyword evidence="1" id="KW-0560">Oxidoreductase</keyword>
<gene>
    <name evidence="1" type="ORF">F4Y08_12620</name>
</gene>
<dbReference type="Pfam" id="PF05721">
    <property type="entry name" value="PhyH"/>
    <property type="match status" value="1"/>
</dbReference>
<accession>A0A6B1DTM6</accession>
<evidence type="ECO:0000313" key="1">
    <source>
        <dbReference type="EMBL" id="MYD91160.1"/>
    </source>
</evidence>
<dbReference type="AlphaFoldDB" id="A0A6B1DTM6"/>
<comment type="caution">
    <text evidence="1">The sequence shown here is derived from an EMBL/GenBank/DDBJ whole genome shotgun (WGS) entry which is preliminary data.</text>
</comment>
<dbReference type="GO" id="GO:0005506">
    <property type="term" value="F:iron ion binding"/>
    <property type="evidence" value="ECO:0007669"/>
    <property type="project" value="UniProtKB-ARBA"/>
</dbReference>
<proteinExistence type="predicted"/>
<dbReference type="EMBL" id="VXPY01000088">
    <property type="protein sequence ID" value="MYD91160.1"/>
    <property type="molecule type" value="Genomic_DNA"/>
</dbReference>
<sequence length="270" mass="30200">MMTAVTRAQREQYEEDGYYIERGLLEPDQVALLAREIKATIASGTDGINFDNTRMDGKTLKGSGMYRKLALLGRRNPLVWDTYYAHPRVIAINREFLGDEVMLWFDSIFTKPARVGEATPWHQDIGLWTQTPPQKKNKPHYRDALTIWMAVDRADRSNGCLQVVSGSHKGPVVEHVRYPDSIHVELPRDRVADIQVDHIELEAGDAIVWHAHLWHYSPVNLSDRNRLGIAQVTLSAGDAAATGKHNLPTLVRAGVGQPAPAREAERSAPG</sequence>
<reference evidence="1" key="1">
    <citation type="submission" date="2019-09" db="EMBL/GenBank/DDBJ databases">
        <title>Characterisation of the sponge microbiome using genome-centric metagenomics.</title>
        <authorList>
            <person name="Engelberts J.P."/>
            <person name="Robbins S.J."/>
            <person name="De Goeij J.M."/>
            <person name="Aranda M."/>
            <person name="Bell S.C."/>
            <person name="Webster N.S."/>
        </authorList>
    </citation>
    <scope>NUCLEOTIDE SEQUENCE</scope>
    <source>
        <strain evidence="1">SB0662_bin_9</strain>
    </source>
</reference>
<dbReference type="PANTHER" id="PTHR20883:SF48">
    <property type="entry name" value="ECTOINE DIOXYGENASE"/>
    <property type="match status" value="1"/>
</dbReference>
<dbReference type="Gene3D" id="2.60.120.620">
    <property type="entry name" value="q2cbj1_9rhob like domain"/>
    <property type="match status" value="1"/>
</dbReference>
<dbReference type="GO" id="GO:0016706">
    <property type="term" value="F:2-oxoglutarate-dependent dioxygenase activity"/>
    <property type="evidence" value="ECO:0007669"/>
    <property type="project" value="UniProtKB-ARBA"/>
</dbReference>
<organism evidence="1">
    <name type="scientific">Caldilineaceae bacterium SB0662_bin_9</name>
    <dbReference type="NCBI Taxonomy" id="2605258"/>
    <lineage>
        <taxon>Bacteria</taxon>
        <taxon>Bacillati</taxon>
        <taxon>Chloroflexota</taxon>
        <taxon>Caldilineae</taxon>
        <taxon>Caldilineales</taxon>
        <taxon>Caldilineaceae</taxon>
    </lineage>
</organism>
<dbReference type="InterPro" id="IPR008775">
    <property type="entry name" value="Phytyl_CoA_dOase-like"/>
</dbReference>
<dbReference type="PANTHER" id="PTHR20883">
    <property type="entry name" value="PHYTANOYL-COA DIOXYGENASE DOMAIN CONTAINING 1"/>
    <property type="match status" value="1"/>
</dbReference>